<dbReference type="Gene3D" id="2.60.40.640">
    <property type="match status" value="1"/>
</dbReference>
<feature type="region of interest" description="Disordered" evidence="1">
    <location>
        <begin position="1"/>
        <end position="39"/>
    </location>
</feature>
<dbReference type="SUPFAM" id="SSF81296">
    <property type="entry name" value="E set domains"/>
    <property type="match status" value="1"/>
</dbReference>
<gene>
    <name evidence="2" type="ORF">OBBRIDRAFT_789140</name>
</gene>
<evidence type="ECO:0008006" key="4">
    <source>
        <dbReference type="Google" id="ProtNLM"/>
    </source>
</evidence>
<dbReference type="InterPro" id="IPR014756">
    <property type="entry name" value="Ig_E-set"/>
</dbReference>
<evidence type="ECO:0000313" key="3">
    <source>
        <dbReference type="Proteomes" id="UP000250043"/>
    </source>
</evidence>
<dbReference type="Proteomes" id="UP000250043">
    <property type="component" value="Unassembled WGS sequence"/>
</dbReference>
<protein>
    <recommendedName>
        <fullName evidence="4">Arrestin-like N-terminal domain-containing protein</fullName>
    </recommendedName>
</protein>
<evidence type="ECO:0000256" key="1">
    <source>
        <dbReference type="SAM" id="MobiDB-lite"/>
    </source>
</evidence>
<feature type="compositionally biased region" description="Polar residues" evidence="1">
    <location>
        <begin position="1"/>
        <end position="22"/>
    </location>
</feature>
<sequence length="443" mass="47919">MDLSSPPYSTTAGYANDGQASISGRGGSERMNVSRPTTEHSYCLTSRKGVAWMTLKVVSHARSSSQLPSFFQGDDVAGVVELKLEDEESIKAVSVAITGQLTTSATDVFTFLELSEELWSPSMGLPAAPAGESNSAKPNGRLRGSCSWRFSLALPVTVDMKWRSGSSEPCSLPPSFSERMARVHIQYQLVASVRRGLFHVDAKVGTVFAYTPIICPEAPSLLRQISYLENTSLLGPEEDPEGWTTLMPVMIRGTIFHARELDVTCTLSLAKPLCYTRGSVIPCLMDLQTDDLQALHVLADSRAPVVRLLRQVSMGSSAASGMSGKAPTGVAFQPAIQDTKLAVWWPTSRSGRGNVKRLEGEILLNPALKPSCRMGEFELSYFVGIYPLKAVAFTSQDASDHLLQSVPVTIATAHPPGPRARIESPPDYDDFSSIGQASQFFIP</sequence>
<reference evidence="2 3" key="1">
    <citation type="submission" date="2016-07" db="EMBL/GenBank/DDBJ databases">
        <title>Draft genome of the white-rot fungus Obba rivulosa 3A-2.</title>
        <authorList>
            <consortium name="DOE Joint Genome Institute"/>
            <person name="Miettinen O."/>
            <person name="Riley R."/>
            <person name="Acob R."/>
            <person name="Barry K."/>
            <person name="Cullen D."/>
            <person name="De Vries R."/>
            <person name="Hainaut M."/>
            <person name="Hatakka A."/>
            <person name="Henrissat B."/>
            <person name="Hilden K."/>
            <person name="Kuo R."/>
            <person name="Labutti K."/>
            <person name="Lipzen A."/>
            <person name="Makela M.R."/>
            <person name="Sandor L."/>
            <person name="Spatafora J.W."/>
            <person name="Grigoriev I.V."/>
            <person name="Hibbett D.S."/>
        </authorList>
    </citation>
    <scope>NUCLEOTIDE SEQUENCE [LARGE SCALE GENOMIC DNA]</scope>
    <source>
        <strain evidence="2 3">3A-2</strain>
    </source>
</reference>
<name>A0A8E2DRY0_9APHY</name>
<dbReference type="EMBL" id="KV722342">
    <property type="protein sequence ID" value="OCH94663.1"/>
    <property type="molecule type" value="Genomic_DNA"/>
</dbReference>
<organism evidence="2 3">
    <name type="scientific">Obba rivulosa</name>
    <dbReference type="NCBI Taxonomy" id="1052685"/>
    <lineage>
        <taxon>Eukaryota</taxon>
        <taxon>Fungi</taxon>
        <taxon>Dikarya</taxon>
        <taxon>Basidiomycota</taxon>
        <taxon>Agaricomycotina</taxon>
        <taxon>Agaricomycetes</taxon>
        <taxon>Polyporales</taxon>
        <taxon>Gelatoporiaceae</taxon>
        <taxon>Obba</taxon>
    </lineage>
</organism>
<accession>A0A8E2DRY0</accession>
<keyword evidence="3" id="KW-1185">Reference proteome</keyword>
<dbReference type="OrthoDB" id="3261578at2759"/>
<dbReference type="InterPro" id="IPR014752">
    <property type="entry name" value="Arrestin-like_C"/>
</dbReference>
<proteinExistence type="predicted"/>
<evidence type="ECO:0000313" key="2">
    <source>
        <dbReference type="EMBL" id="OCH94663.1"/>
    </source>
</evidence>
<dbReference type="AlphaFoldDB" id="A0A8E2DRY0"/>